<accession>A0ACB8R205</accession>
<dbReference type="Proteomes" id="UP000814033">
    <property type="component" value="Unassembled WGS sequence"/>
</dbReference>
<sequence>MDSAKSSVVSDHRKRRLEYQKNYNYVKRTGRRKMGKVNRRREECKRRALVNATRKPYLTSFTVKDFNSRDPLRQASL</sequence>
<keyword evidence="2" id="KW-1185">Reference proteome</keyword>
<reference evidence="1" key="1">
    <citation type="submission" date="2021-02" db="EMBL/GenBank/DDBJ databases">
        <authorList>
            <consortium name="DOE Joint Genome Institute"/>
            <person name="Ahrendt S."/>
            <person name="Looney B.P."/>
            <person name="Miyauchi S."/>
            <person name="Morin E."/>
            <person name="Drula E."/>
            <person name="Courty P.E."/>
            <person name="Chicoki N."/>
            <person name="Fauchery L."/>
            <person name="Kohler A."/>
            <person name="Kuo A."/>
            <person name="Labutti K."/>
            <person name="Pangilinan J."/>
            <person name="Lipzen A."/>
            <person name="Riley R."/>
            <person name="Andreopoulos W."/>
            <person name="He G."/>
            <person name="Johnson J."/>
            <person name="Barry K.W."/>
            <person name="Grigoriev I.V."/>
            <person name="Nagy L."/>
            <person name="Hibbett D."/>
            <person name="Henrissat B."/>
            <person name="Matheny P.B."/>
            <person name="Labbe J."/>
            <person name="Martin F."/>
        </authorList>
    </citation>
    <scope>NUCLEOTIDE SEQUENCE</scope>
    <source>
        <strain evidence="1">FP105234-sp</strain>
    </source>
</reference>
<evidence type="ECO:0000313" key="2">
    <source>
        <dbReference type="Proteomes" id="UP000814033"/>
    </source>
</evidence>
<organism evidence="1 2">
    <name type="scientific">Auriscalpium vulgare</name>
    <dbReference type="NCBI Taxonomy" id="40419"/>
    <lineage>
        <taxon>Eukaryota</taxon>
        <taxon>Fungi</taxon>
        <taxon>Dikarya</taxon>
        <taxon>Basidiomycota</taxon>
        <taxon>Agaricomycotina</taxon>
        <taxon>Agaricomycetes</taxon>
        <taxon>Russulales</taxon>
        <taxon>Auriscalpiaceae</taxon>
        <taxon>Auriscalpium</taxon>
    </lineage>
</organism>
<reference evidence="1" key="2">
    <citation type="journal article" date="2022" name="New Phytol.">
        <title>Evolutionary transition to the ectomycorrhizal habit in the genomes of a hyperdiverse lineage of mushroom-forming fungi.</title>
        <authorList>
            <person name="Looney B."/>
            <person name="Miyauchi S."/>
            <person name="Morin E."/>
            <person name="Drula E."/>
            <person name="Courty P.E."/>
            <person name="Kohler A."/>
            <person name="Kuo A."/>
            <person name="LaButti K."/>
            <person name="Pangilinan J."/>
            <person name="Lipzen A."/>
            <person name="Riley R."/>
            <person name="Andreopoulos W."/>
            <person name="He G."/>
            <person name="Johnson J."/>
            <person name="Nolan M."/>
            <person name="Tritt A."/>
            <person name="Barry K.W."/>
            <person name="Grigoriev I.V."/>
            <person name="Nagy L.G."/>
            <person name="Hibbett D."/>
            <person name="Henrissat B."/>
            <person name="Matheny P.B."/>
            <person name="Labbe J."/>
            <person name="Martin F.M."/>
        </authorList>
    </citation>
    <scope>NUCLEOTIDE SEQUENCE</scope>
    <source>
        <strain evidence="1">FP105234-sp</strain>
    </source>
</reference>
<proteinExistence type="predicted"/>
<name>A0ACB8R205_9AGAM</name>
<dbReference type="EMBL" id="MU276578">
    <property type="protein sequence ID" value="KAI0038156.1"/>
    <property type="molecule type" value="Genomic_DNA"/>
</dbReference>
<comment type="caution">
    <text evidence="1">The sequence shown here is derived from an EMBL/GenBank/DDBJ whole genome shotgun (WGS) entry which is preliminary data.</text>
</comment>
<evidence type="ECO:0000313" key="1">
    <source>
        <dbReference type="EMBL" id="KAI0038156.1"/>
    </source>
</evidence>
<protein>
    <submittedName>
        <fullName evidence="1">Uncharacterized protein</fullName>
    </submittedName>
</protein>
<gene>
    <name evidence="1" type="ORF">FA95DRAFT_1613592</name>
</gene>